<keyword evidence="8" id="KW-0539">Nucleus</keyword>
<dbReference type="PROSITE" id="PS00031">
    <property type="entry name" value="NUCLEAR_REC_DBD_1"/>
    <property type="match status" value="1"/>
</dbReference>
<keyword evidence="4" id="KW-0805">Transcription regulation</keyword>
<evidence type="ECO:0000256" key="7">
    <source>
        <dbReference type="ARBA" id="ARBA00023170"/>
    </source>
</evidence>
<dbReference type="InterPro" id="IPR050234">
    <property type="entry name" value="Nuclear_hormone_rcpt_NR1"/>
</dbReference>
<dbReference type="PROSITE" id="PS51030">
    <property type="entry name" value="NUCLEAR_REC_DBD_2"/>
    <property type="match status" value="1"/>
</dbReference>
<evidence type="ECO:0000256" key="5">
    <source>
        <dbReference type="ARBA" id="ARBA00023125"/>
    </source>
</evidence>
<evidence type="ECO:0000256" key="4">
    <source>
        <dbReference type="ARBA" id="ARBA00023015"/>
    </source>
</evidence>
<dbReference type="AlphaFoldDB" id="A0A221CB88"/>
<dbReference type="SUPFAM" id="SSF57716">
    <property type="entry name" value="Glucocorticoid receptor-like (DNA-binding domain)"/>
    <property type="match status" value="1"/>
</dbReference>
<accession>A0A221CB88</accession>
<protein>
    <submittedName>
        <fullName evidence="10">Nuclear receptor</fullName>
    </submittedName>
</protein>
<dbReference type="Gene3D" id="3.30.50.10">
    <property type="entry name" value="Erythroid Transcription Factor GATA-1, subunit A"/>
    <property type="match status" value="1"/>
</dbReference>
<reference evidence="10" key="1">
    <citation type="journal article" date="2017" name="Gen. Comp. Endocrinol.">
        <title>Genome-wide identification of nuclear receptor (NR) genes and the evolutionary significance of the NR1O subfamily in the monogonont rotifer Brachionus spp.</title>
        <authorList>
            <person name="Kim D.H."/>
            <person name="Kim H.S."/>
            <person name="Hwang D.S."/>
            <person name="Kim H.J."/>
            <person name="Hagiwara A."/>
            <person name="Lee J.S."/>
            <person name="Jeong C.B."/>
        </authorList>
    </citation>
    <scope>NUCLEOTIDE SEQUENCE</scope>
</reference>
<dbReference type="PRINTS" id="PR00047">
    <property type="entry name" value="STROIDFINGER"/>
</dbReference>
<dbReference type="Pfam" id="PF00105">
    <property type="entry name" value="zf-C4"/>
    <property type="match status" value="1"/>
</dbReference>
<evidence type="ECO:0000256" key="1">
    <source>
        <dbReference type="ARBA" id="ARBA00022723"/>
    </source>
</evidence>
<keyword evidence="7 10" id="KW-0675">Receptor</keyword>
<dbReference type="GO" id="GO:0009755">
    <property type="term" value="P:hormone-mediated signaling pathway"/>
    <property type="evidence" value="ECO:0007669"/>
    <property type="project" value="TreeGrafter"/>
</dbReference>
<dbReference type="InterPro" id="IPR001628">
    <property type="entry name" value="Znf_hrmn_rcpt"/>
</dbReference>
<dbReference type="PANTHER" id="PTHR24082:SF473">
    <property type="entry name" value="ECDYSONE-INDUCED PROTEIN 75B, ISOFORM B"/>
    <property type="match status" value="1"/>
</dbReference>
<dbReference type="GO" id="GO:0030154">
    <property type="term" value="P:cell differentiation"/>
    <property type="evidence" value="ECO:0007669"/>
    <property type="project" value="TreeGrafter"/>
</dbReference>
<dbReference type="CDD" id="cd06916">
    <property type="entry name" value="NR_DBD_like"/>
    <property type="match status" value="1"/>
</dbReference>
<name>A0A221CB88_9BILA</name>
<evidence type="ECO:0000256" key="3">
    <source>
        <dbReference type="ARBA" id="ARBA00022833"/>
    </source>
</evidence>
<keyword evidence="1" id="KW-0479">Metal-binding</keyword>
<proteinExistence type="predicted"/>
<dbReference type="GO" id="GO:0000978">
    <property type="term" value="F:RNA polymerase II cis-regulatory region sequence-specific DNA binding"/>
    <property type="evidence" value="ECO:0007669"/>
    <property type="project" value="TreeGrafter"/>
</dbReference>
<evidence type="ECO:0000256" key="6">
    <source>
        <dbReference type="ARBA" id="ARBA00023163"/>
    </source>
</evidence>
<dbReference type="SUPFAM" id="SSF48508">
    <property type="entry name" value="Nuclear receptor ligand-binding domain"/>
    <property type="match status" value="1"/>
</dbReference>
<keyword evidence="2" id="KW-0863">Zinc-finger</keyword>
<evidence type="ECO:0000259" key="9">
    <source>
        <dbReference type="PROSITE" id="PS51030"/>
    </source>
</evidence>
<evidence type="ECO:0000313" key="10">
    <source>
        <dbReference type="EMBL" id="ASL70618.1"/>
    </source>
</evidence>
<dbReference type="SMART" id="SM00399">
    <property type="entry name" value="ZnF_C4"/>
    <property type="match status" value="1"/>
</dbReference>
<keyword evidence="3" id="KW-0862">Zinc</keyword>
<dbReference type="EMBL" id="MF360934">
    <property type="protein sequence ID" value="ASL70618.1"/>
    <property type="molecule type" value="Genomic_DNA"/>
</dbReference>
<keyword evidence="5" id="KW-0238">DNA-binding</keyword>
<evidence type="ECO:0000256" key="8">
    <source>
        <dbReference type="ARBA" id="ARBA00023242"/>
    </source>
</evidence>
<reference evidence="10" key="2">
    <citation type="submission" date="2017-06" db="EMBL/GenBank/DDBJ databases">
        <authorList>
            <person name="Kim H.J."/>
            <person name="Triplett B.A."/>
        </authorList>
    </citation>
    <scope>NUCLEOTIDE SEQUENCE</scope>
</reference>
<dbReference type="GO" id="GO:0008270">
    <property type="term" value="F:zinc ion binding"/>
    <property type="evidence" value="ECO:0007669"/>
    <property type="project" value="UniProtKB-KW"/>
</dbReference>
<organism evidence="10">
    <name type="scientific">Brachionus koreanus</name>
    <dbReference type="NCBI Taxonomy" id="1199090"/>
    <lineage>
        <taxon>Eukaryota</taxon>
        <taxon>Metazoa</taxon>
        <taxon>Spiralia</taxon>
        <taxon>Gnathifera</taxon>
        <taxon>Rotifera</taxon>
        <taxon>Eurotatoria</taxon>
        <taxon>Monogononta</taxon>
        <taxon>Pseudotrocha</taxon>
        <taxon>Ploima</taxon>
        <taxon>Brachionidae</taxon>
        <taxon>Brachionus</taxon>
    </lineage>
</organism>
<dbReference type="GO" id="GO:0045944">
    <property type="term" value="P:positive regulation of transcription by RNA polymerase II"/>
    <property type="evidence" value="ECO:0007669"/>
    <property type="project" value="TreeGrafter"/>
</dbReference>
<dbReference type="InterPro" id="IPR035500">
    <property type="entry name" value="NHR-like_dom_sf"/>
</dbReference>
<keyword evidence="6" id="KW-0804">Transcription</keyword>
<dbReference type="GO" id="GO:0004879">
    <property type="term" value="F:nuclear receptor activity"/>
    <property type="evidence" value="ECO:0007669"/>
    <property type="project" value="TreeGrafter"/>
</dbReference>
<sequence>MLLNEKILIATLSHENYLNQKRAKNFKYEAVFNFGKCKICCDKATGIHYGVASCEGCKGFFKRSLSKHKYYVCREEKNCKMFPKGRKKCKYCRWKLCVSSGMSLLDVRIGRIPNHLKEIKQKKEQTIKDQCSIRLWLQHFLSKTKLHRYNLTTDKILPIFDQCTSDSSSENQLIILCLLRDKTLQVFKEQTKDTEMSDLLSNSQVDQMQNEFINDLKKKYLAHLAMHVQSIFSIVYELPGFKNISKHDLKFVISEGFFSTLIAKTIKLFRNENIFYMLDEKTVLNSNLFELITSKLVKDLVFEFYTGLSELKLTDQEYALMIPIFLSKFNFSENMKEPQLLITLGEYYTKALVYEFSLNNRNREFLEKFAKIVSLAPKINLAFKELKISIN</sequence>
<feature type="domain" description="Nuclear receptor" evidence="9">
    <location>
        <begin position="34"/>
        <end position="109"/>
    </location>
</feature>
<evidence type="ECO:0000256" key="2">
    <source>
        <dbReference type="ARBA" id="ARBA00022771"/>
    </source>
</evidence>
<dbReference type="InterPro" id="IPR013088">
    <property type="entry name" value="Znf_NHR/GATA"/>
</dbReference>
<dbReference type="Gene3D" id="1.10.565.10">
    <property type="entry name" value="Retinoid X Receptor"/>
    <property type="match status" value="1"/>
</dbReference>
<dbReference type="PANTHER" id="PTHR24082">
    <property type="entry name" value="NUCLEAR HORMONE RECEPTOR"/>
    <property type="match status" value="1"/>
</dbReference>
<dbReference type="GO" id="GO:0000122">
    <property type="term" value="P:negative regulation of transcription by RNA polymerase II"/>
    <property type="evidence" value="ECO:0007669"/>
    <property type="project" value="TreeGrafter"/>
</dbReference>